<protein>
    <submittedName>
        <fullName evidence="1">Uncharacterized protein</fullName>
    </submittedName>
</protein>
<organism evidence="1 2">
    <name type="scientific">Pilimelia columellifera subsp. columellifera</name>
    <dbReference type="NCBI Taxonomy" id="706583"/>
    <lineage>
        <taxon>Bacteria</taxon>
        <taxon>Bacillati</taxon>
        <taxon>Actinomycetota</taxon>
        <taxon>Actinomycetes</taxon>
        <taxon>Micromonosporales</taxon>
        <taxon>Micromonosporaceae</taxon>
        <taxon>Pilimelia</taxon>
    </lineage>
</organism>
<comment type="caution">
    <text evidence="1">The sequence shown here is derived from an EMBL/GenBank/DDBJ whole genome shotgun (WGS) entry which is preliminary data.</text>
</comment>
<name>A0ABP6AYF9_9ACTN</name>
<dbReference type="Proteomes" id="UP001499978">
    <property type="component" value="Unassembled WGS sequence"/>
</dbReference>
<reference evidence="2" key="1">
    <citation type="journal article" date="2019" name="Int. J. Syst. Evol. Microbiol.">
        <title>The Global Catalogue of Microorganisms (GCM) 10K type strain sequencing project: providing services to taxonomists for standard genome sequencing and annotation.</title>
        <authorList>
            <consortium name="The Broad Institute Genomics Platform"/>
            <consortium name="The Broad Institute Genome Sequencing Center for Infectious Disease"/>
            <person name="Wu L."/>
            <person name="Ma J."/>
        </authorList>
    </citation>
    <scope>NUCLEOTIDE SEQUENCE [LARGE SCALE GENOMIC DNA]</scope>
    <source>
        <strain evidence="2">JCM 3367</strain>
    </source>
</reference>
<evidence type="ECO:0000313" key="1">
    <source>
        <dbReference type="EMBL" id="GAA2527755.1"/>
    </source>
</evidence>
<evidence type="ECO:0000313" key="2">
    <source>
        <dbReference type="Proteomes" id="UP001499978"/>
    </source>
</evidence>
<proteinExistence type="predicted"/>
<gene>
    <name evidence="1" type="ORF">GCM10010201_28230</name>
</gene>
<keyword evidence="2" id="KW-1185">Reference proteome</keyword>
<dbReference type="EMBL" id="BAAARY010000014">
    <property type="protein sequence ID" value="GAA2527755.1"/>
    <property type="molecule type" value="Genomic_DNA"/>
</dbReference>
<accession>A0ABP6AYF9</accession>
<sequence>MTMTAEIIRVELPVAFTPTWNRINGVSVDGASLTIGPEDFFFDYRSPSWMICDWQRVHDELLPAKEGTDTALEQMALDYVRERGRSTTDAAEVLRAAHEVYAYLFRPEHLTDPELDYVTPRTLVQLRELATLMALNKVELNGDITNVSPVWMLGHAAQVVYDLTEAESQALDECYHSTWFNESRRRESVLAHAALGGRLVHGCQGSPNMSGGCVVPFGADIDAFRRNLAAMRTPWIEQTLDNR</sequence>